<evidence type="ECO:0000256" key="4">
    <source>
        <dbReference type="ARBA" id="ARBA00022801"/>
    </source>
</evidence>
<comment type="similarity">
    <text evidence="2">Belongs to the amidase family.</text>
</comment>
<dbReference type="PANTHER" id="PTHR46072:SF4">
    <property type="entry name" value="AMIDASE C550.07-RELATED"/>
    <property type="match status" value="1"/>
</dbReference>
<sequence length="540" mass="60229">MAPWEEKAKTARDYRDQTLSKVDPPLKPLPDPLPLSSQGLAKEYLTEREYELTQNYDAIELLELLRTKKLTSEELTRAFLRRAALAQYAVNCVTELMWDEAIERAKYLDSLAEPIGPLHGLPISVKEHHGMNGKTNHASYVAWIGQGSDPNPINDILYDAGCVYYVRTTGPQTLMHLECNNNVYGRTVNPWNRDLTSGGSSGGEGALVGFRGSVWGLGGDIGGSVRAPASNCGIYGFKPTTKRIPLKGMKHVMDGKESILATFGPLTQSRETLNLFMKTILDTKPWRTDPSLTVKPWTPDTETVNKKLKIAIEWDDGVVRPHPPATRAMQIVADACKAAGHEVVDWVPYDHAKGWDLVSALYFPDGGEAAYEPLNASGEPVLPLTKFIIDEQPHVKKRDMHELWKLCSERDAYREAYAAQWSKTATDPKTGEGEVDVIICPTTPGCAPLHETARYWPYTSHWNLLDYPGAVFPVTFVDTEKDVYEPGYKPMNDQDKYNYDIYAPEKFVGAPVNLTVIGRRGMDEKVMAALEVIEKAMGRK</sequence>
<evidence type="ECO:0000256" key="7">
    <source>
        <dbReference type="SAM" id="MobiDB-lite"/>
    </source>
</evidence>
<feature type="active site" description="Charge relay system" evidence="5">
    <location>
        <position position="126"/>
    </location>
</feature>
<dbReference type="InterPro" id="IPR020556">
    <property type="entry name" value="Amidase_CS"/>
</dbReference>
<comment type="catalytic activity">
    <reaction evidence="1">
        <text>a monocarboxylic acid amide + H2O = a monocarboxylate + NH4(+)</text>
        <dbReference type="Rhea" id="RHEA:12020"/>
        <dbReference type="ChEBI" id="CHEBI:15377"/>
        <dbReference type="ChEBI" id="CHEBI:28938"/>
        <dbReference type="ChEBI" id="CHEBI:35757"/>
        <dbReference type="ChEBI" id="CHEBI:83628"/>
        <dbReference type="EC" id="3.5.1.4"/>
    </reaction>
</comment>
<feature type="binding site" evidence="6">
    <location>
        <position position="174"/>
    </location>
    <ligand>
        <name>substrate</name>
    </ligand>
</feature>
<dbReference type="PROSITE" id="PS00571">
    <property type="entry name" value="AMIDASES"/>
    <property type="match status" value="1"/>
</dbReference>
<feature type="active site" description="Charge relay system" evidence="5">
    <location>
        <position position="200"/>
    </location>
</feature>
<dbReference type="AlphaFoldDB" id="A0A9P4IQS2"/>
<name>A0A9P4IQS2_9PEZI</name>
<dbReference type="OrthoDB" id="6428749at2759"/>
<feature type="binding site" evidence="6">
    <location>
        <begin position="221"/>
        <end position="224"/>
    </location>
    <ligand>
        <name>substrate</name>
    </ligand>
</feature>
<dbReference type="EC" id="3.5.1.4" evidence="3"/>
<evidence type="ECO:0000313" key="9">
    <source>
        <dbReference type="EMBL" id="KAF2102541.1"/>
    </source>
</evidence>
<evidence type="ECO:0000313" key="10">
    <source>
        <dbReference type="Proteomes" id="UP000799772"/>
    </source>
</evidence>
<dbReference type="InterPro" id="IPR023631">
    <property type="entry name" value="Amidase_dom"/>
</dbReference>
<dbReference type="Gene3D" id="3.90.1300.10">
    <property type="entry name" value="Amidase signature (AS) domain"/>
    <property type="match status" value="1"/>
</dbReference>
<evidence type="ECO:0000256" key="6">
    <source>
        <dbReference type="PIRSR" id="PIRSR001221-2"/>
    </source>
</evidence>
<dbReference type="Proteomes" id="UP000799772">
    <property type="component" value="Unassembled WGS sequence"/>
</dbReference>
<dbReference type="PIRSF" id="PIRSF001221">
    <property type="entry name" value="Amidase_fungi"/>
    <property type="match status" value="1"/>
</dbReference>
<dbReference type="GO" id="GO:0004040">
    <property type="term" value="F:amidase activity"/>
    <property type="evidence" value="ECO:0007669"/>
    <property type="project" value="UniProtKB-EC"/>
</dbReference>
<dbReference type="EMBL" id="ML978122">
    <property type="protein sequence ID" value="KAF2102541.1"/>
    <property type="molecule type" value="Genomic_DNA"/>
</dbReference>
<evidence type="ECO:0000256" key="3">
    <source>
        <dbReference type="ARBA" id="ARBA00012922"/>
    </source>
</evidence>
<keyword evidence="4" id="KW-0378">Hydrolase</keyword>
<feature type="compositionally biased region" description="Basic and acidic residues" evidence="7">
    <location>
        <begin position="1"/>
        <end position="18"/>
    </location>
</feature>
<feature type="region of interest" description="Disordered" evidence="7">
    <location>
        <begin position="1"/>
        <end position="35"/>
    </location>
</feature>
<feature type="active site" description="Acyl-ester intermediate" evidence="5">
    <location>
        <position position="224"/>
    </location>
</feature>
<evidence type="ECO:0000256" key="2">
    <source>
        <dbReference type="ARBA" id="ARBA00009199"/>
    </source>
</evidence>
<dbReference type="SUPFAM" id="SSF75304">
    <property type="entry name" value="Amidase signature (AS) enzymes"/>
    <property type="match status" value="1"/>
</dbReference>
<feature type="domain" description="Amidase" evidence="8">
    <location>
        <begin position="74"/>
        <end position="526"/>
    </location>
</feature>
<protein>
    <recommendedName>
        <fullName evidence="3">amidase</fullName>
        <ecNumber evidence="3">3.5.1.4</ecNumber>
    </recommendedName>
</protein>
<reference evidence="9" key="1">
    <citation type="journal article" date="2020" name="Stud. Mycol.">
        <title>101 Dothideomycetes genomes: a test case for predicting lifestyles and emergence of pathogens.</title>
        <authorList>
            <person name="Haridas S."/>
            <person name="Albert R."/>
            <person name="Binder M."/>
            <person name="Bloem J."/>
            <person name="Labutti K."/>
            <person name="Salamov A."/>
            <person name="Andreopoulos B."/>
            <person name="Baker S."/>
            <person name="Barry K."/>
            <person name="Bills G."/>
            <person name="Bluhm B."/>
            <person name="Cannon C."/>
            <person name="Castanera R."/>
            <person name="Culley D."/>
            <person name="Daum C."/>
            <person name="Ezra D."/>
            <person name="Gonzalez J."/>
            <person name="Henrissat B."/>
            <person name="Kuo A."/>
            <person name="Liang C."/>
            <person name="Lipzen A."/>
            <person name="Lutzoni F."/>
            <person name="Magnuson J."/>
            <person name="Mondo S."/>
            <person name="Nolan M."/>
            <person name="Ohm R."/>
            <person name="Pangilinan J."/>
            <person name="Park H.-J."/>
            <person name="Ramirez L."/>
            <person name="Alfaro M."/>
            <person name="Sun H."/>
            <person name="Tritt A."/>
            <person name="Yoshinaga Y."/>
            <person name="Zwiers L.-H."/>
            <person name="Turgeon B."/>
            <person name="Goodwin S."/>
            <person name="Spatafora J."/>
            <person name="Crous P."/>
            <person name="Grigoriev I."/>
        </authorList>
    </citation>
    <scope>NUCLEOTIDE SEQUENCE</scope>
    <source>
        <strain evidence="9">CBS 133067</strain>
    </source>
</reference>
<evidence type="ECO:0000256" key="1">
    <source>
        <dbReference type="ARBA" id="ARBA00001311"/>
    </source>
</evidence>
<organism evidence="9 10">
    <name type="scientific">Rhizodiscina lignyota</name>
    <dbReference type="NCBI Taxonomy" id="1504668"/>
    <lineage>
        <taxon>Eukaryota</taxon>
        <taxon>Fungi</taxon>
        <taxon>Dikarya</taxon>
        <taxon>Ascomycota</taxon>
        <taxon>Pezizomycotina</taxon>
        <taxon>Dothideomycetes</taxon>
        <taxon>Pleosporomycetidae</taxon>
        <taxon>Aulographales</taxon>
        <taxon>Rhizodiscinaceae</taxon>
        <taxon>Rhizodiscina</taxon>
    </lineage>
</organism>
<feature type="binding site" evidence="6">
    <location>
        <position position="200"/>
    </location>
    <ligand>
        <name>substrate</name>
    </ligand>
</feature>
<proteinExistence type="inferred from homology"/>
<accession>A0A9P4IQS2</accession>
<comment type="caution">
    <text evidence="9">The sequence shown here is derived from an EMBL/GenBank/DDBJ whole genome shotgun (WGS) entry which is preliminary data.</text>
</comment>
<evidence type="ECO:0000259" key="8">
    <source>
        <dbReference type="Pfam" id="PF01425"/>
    </source>
</evidence>
<evidence type="ECO:0000256" key="5">
    <source>
        <dbReference type="PIRSR" id="PIRSR001221-1"/>
    </source>
</evidence>
<dbReference type="PANTHER" id="PTHR46072">
    <property type="entry name" value="AMIDASE-RELATED-RELATED"/>
    <property type="match status" value="1"/>
</dbReference>
<keyword evidence="10" id="KW-1185">Reference proteome</keyword>
<dbReference type="InterPro" id="IPR036928">
    <property type="entry name" value="AS_sf"/>
</dbReference>
<dbReference type="Pfam" id="PF01425">
    <property type="entry name" value="Amidase"/>
    <property type="match status" value="1"/>
</dbReference>
<gene>
    <name evidence="9" type="ORF">NA57DRAFT_32242</name>
</gene>